<keyword evidence="4" id="KW-1185">Reference proteome</keyword>
<keyword evidence="1" id="KW-1133">Transmembrane helix</keyword>
<dbReference type="AlphaFoldDB" id="A0A2S7SX28"/>
<keyword evidence="1" id="KW-0812">Transmembrane</keyword>
<dbReference type="OrthoDB" id="9814194at2"/>
<feature type="transmembrane region" description="Helical" evidence="1">
    <location>
        <begin position="179"/>
        <end position="196"/>
    </location>
</feature>
<name>A0A2S7SX28_9BACT</name>
<feature type="transmembrane region" description="Helical" evidence="1">
    <location>
        <begin position="143"/>
        <end position="164"/>
    </location>
</feature>
<dbReference type="RefSeq" id="WP_105038363.1">
    <property type="nucleotide sequence ID" value="NZ_PPSL01000002.1"/>
</dbReference>
<protein>
    <recommendedName>
        <fullName evidence="2">SPOR domain-containing protein</fullName>
    </recommendedName>
</protein>
<accession>A0A2S7SX28</accession>
<sequence length="239" mass="26180">MNNLINFQSFSNQADAQAIADKLQNAGITADVAKKAKRGDVFLQVGDYVDDYVLRIAPEDFDKANNVLHSVEIDIAGIEPGHPLLALSTDELKDVIAKADEWGADNYAVATALLKSKGVVFNSEERKQMQDKRLTVLSQRKPASGTLIIIGYVLALYPFLLIGIQQQNHVPTLFPNVKWLFPGLFSPAIAWSILVARTTLPNGKRIATYNDSSIRHGIFIAAANVFAWVLGLLALLLLP</sequence>
<dbReference type="GO" id="GO:0042834">
    <property type="term" value="F:peptidoglycan binding"/>
    <property type="evidence" value="ECO:0007669"/>
    <property type="project" value="InterPro"/>
</dbReference>
<dbReference type="InterPro" id="IPR007730">
    <property type="entry name" value="SPOR-like_dom"/>
</dbReference>
<dbReference type="Pfam" id="PF05036">
    <property type="entry name" value="SPOR"/>
    <property type="match status" value="1"/>
</dbReference>
<evidence type="ECO:0000313" key="3">
    <source>
        <dbReference type="EMBL" id="PQJ11483.1"/>
    </source>
</evidence>
<comment type="caution">
    <text evidence="3">The sequence shown here is derived from an EMBL/GenBank/DDBJ whole genome shotgun (WGS) entry which is preliminary data.</text>
</comment>
<evidence type="ECO:0000259" key="2">
    <source>
        <dbReference type="Pfam" id="PF05036"/>
    </source>
</evidence>
<dbReference type="Proteomes" id="UP000239872">
    <property type="component" value="Unassembled WGS sequence"/>
</dbReference>
<keyword evidence="1" id="KW-0472">Membrane</keyword>
<proteinExistence type="predicted"/>
<gene>
    <name evidence="3" type="ORF">CJD36_006685</name>
</gene>
<organism evidence="3 4">
    <name type="scientific">Flavipsychrobacter stenotrophus</name>
    <dbReference type="NCBI Taxonomy" id="2077091"/>
    <lineage>
        <taxon>Bacteria</taxon>
        <taxon>Pseudomonadati</taxon>
        <taxon>Bacteroidota</taxon>
        <taxon>Chitinophagia</taxon>
        <taxon>Chitinophagales</taxon>
        <taxon>Chitinophagaceae</taxon>
        <taxon>Flavipsychrobacter</taxon>
    </lineage>
</organism>
<dbReference type="EMBL" id="PPSL01000002">
    <property type="protein sequence ID" value="PQJ11483.1"/>
    <property type="molecule type" value="Genomic_DNA"/>
</dbReference>
<reference evidence="3 4" key="1">
    <citation type="submission" date="2018-01" db="EMBL/GenBank/DDBJ databases">
        <title>A novel member of the phylum Bacteroidetes isolated from glacier ice.</title>
        <authorList>
            <person name="Liu Q."/>
            <person name="Xin Y.-H."/>
        </authorList>
    </citation>
    <scope>NUCLEOTIDE SEQUENCE [LARGE SCALE GENOMIC DNA]</scope>
    <source>
        <strain evidence="3 4">RB1R16</strain>
    </source>
</reference>
<feature type="domain" description="SPOR" evidence="2">
    <location>
        <begin position="9"/>
        <end position="78"/>
    </location>
</feature>
<evidence type="ECO:0000313" key="4">
    <source>
        <dbReference type="Proteomes" id="UP000239872"/>
    </source>
</evidence>
<feature type="transmembrane region" description="Helical" evidence="1">
    <location>
        <begin position="217"/>
        <end position="238"/>
    </location>
</feature>
<evidence type="ECO:0000256" key="1">
    <source>
        <dbReference type="SAM" id="Phobius"/>
    </source>
</evidence>